<evidence type="ECO:0000313" key="3">
    <source>
        <dbReference type="EMBL" id="NJB67265.1"/>
    </source>
</evidence>
<dbReference type="Pfam" id="PF07811">
    <property type="entry name" value="TadE"/>
    <property type="match status" value="1"/>
</dbReference>
<comment type="caution">
    <text evidence="3">The sequence shown here is derived from an EMBL/GenBank/DDBJ whole genome shotgun (WGS) entry which is preliminary data.</text>
</comment>
<keyword evidence="1" id="KW-0472">Membrane</keyword>
<name>A0A846QPC3_9BACT</name>
<dbReference type="Proteomes" id="UP000580856">
    <property type="component" value="Unassembled WGS sequence"/>
</dbReference>
<gene>
    <name evidence="3" type="ORF">GGQ74_000905</name>
</gene>
<feature type="domain" description="TadE-like" evidence="2">
    <location>
        <begin position="19"/>
        <end position="61"/>
    </location>
</feature>
<evidence type="ECO:0000313" key="4">
    <source>
        <dbReference type="Proteomes" id="UP000580856"/>
    </source>
</evidence>
<organism evidence="3 4">
    <name type="scientific">Desulfobaculum xiamenense</name>
    <dbReference type="NCBI Taxonomy" id="995050"/>
    <lineage>
        <taxon>Bacteria</taxon>
        <taxon>Pseudomonadati</taxon>
        <taxon>Thermodesulfobacteriota</taxon>
        <taxon>Desulfovibrionia</taxon>
        <taxon>Desulfovibrionales</taxon>
        <taxon>Desulfovibrionaceae</taxon>
        <taxon>Desulfobaculum</taxon>
    </lineage>
</organism>
<feature type="transmembrane region" description="Helical" evidence="1">
    <location>
        <begin position="20"/>
        <end position="40"/>
    </location>
</feature>
<evidence type="ECO:0000259" key="2">
    <source>
        <dbReference type="Pfam" id="PF07811"/>
    </source>
</evidence>
<dbReference type="RefSeq" id="WP_167940333.1">
    <property type="nucleotide sequence ID" value="NZ_JAATJA010000001.1"/>
</dbReference>
<proteinExistence type="predicted"/>
<dbReference type="EMBL" id="JAATJA010000001">
    <property type="protein sequence ID" value="NJB67265.1"/>
    <property type="molecule type" value="Genomic_DNA"/>
</dbReference>
<keyword evidence="1" id="KW-0812">Transmembrane</keyword>
<keyword evidence="4" id="KW-1185">Reference proteome</keyword>
<sequence>MRYAHAPQATTSRHGGRRGISAVEFALILPVVLGLVMVVVELGNVYFTQATLTKAATGGARLAVTGQGDMEGDRLDRIRARVRELSDVLDLPQPEGAIEIMIRSWDNAYGSGTPEEGDPGRPCEMVEVEVRCPYRPLTPLIGGALTGDLVLSGHRRMVNEPWQPCEFKTASAQ</sequence>
<evidence type="ECO:0000256" key="1">
    <source>
        <dbReference type="SAM" id="Phobius"/>
    </source>
</evidence>
<accession>A0A846QPC3</accession>
<reference evidence="3 4" key="1">
    <citation type="submission" date="2020-03" db="EMBL/GenBank/DDBJ databases">
        <title>Genomic Encyclopedia of Type Strains, Phase IV (KMG-IV): sequencing the most valuable type-strain genomes for metagenomic binning, comparative biology and taxonomic classification.</title>
        <authorList>
            <person name="Goeker M."/>
        </authorList>
    </citation>
    <scope>NUCLEOTIDE SEQUENCE [LARGE SCALE GENOMIC DNA]</scope>
    <source>
        <strain evidence="3 4">DSM 24233</strain>
    </source>
</reference>
<dbReference type="InterPro" id="IPR012495">
    <property type="entry name" value="TadE-like_dom"/>
</dbReference>
<dbReference type="AlphaFoldDB" id="A0A846QPC3"/>
<keyword evidence="1" id="KW-1133">Transmembrane helix</keyword>
<protein>
    <recommendedName>
        <fullName evidence="2">TadE-like domain-containing protein</fullName>
    </recommendedName>
</protein>